<feature type="region of interest" description="Disordered" evidence="1">
    <location>
        <begin position="407"/>
        <end position="462"/>
    </location>
</feature>
<dbReference type="Pfam" id="PF06224">
    <property type="entry name" value="AlkZ-like"/>
    <property type="match status" value="1"/>
</dbReference>
<feature type="compositionally biased region" description="Basic and acidic residues" evidence="1">
    <location>
        <begin position="416"/>
        <end position="426"/>
    </location>
</feature>
<feature type="compositionally biased region" description="Polar residues" evidence="1">
    <location>
        <begin position="437"/>
        <end position="453"/>
    </location>
</feature>
<name>A0A942Y8N0_9BACI</name>
<dbReference type="InterPro" id="IPR009351">
    <property type="entry name" value="AlkZ-like"/>
</dbReference>
<protein>
    <submittedName>
        <fullName evidence="2">YcaQ family DNA glycosylase</fullName>
    </submittedName>
</protein>
<proteinExistence type="predicted"/>
<organism evidence="2">
    <name type="scientific">Neobacillus citreus</name>
    <dbReference type="NCBI Taxonomy" id="2833578"/>
    <lineage>
        <taxon>Bacteria</taxon>
        <taxon>Bacillati</taxon>
        <taxon>Bacillota</taxon>
        <taxon>Bacilli</taxon>
        <taxon>Bacillales</taxon>
        <taxon>Bacillaceae</taxon>
        <taxon>Neobacillus</taxon>
    </lineage>
</organism>
<reference evidence="2" key="1">
    <citation type="submission" date="2021-05" db="EMBL/GenBank/DDBJ databases">
        <title>Novel Bacillus species.</title>
        <authorList>
            <person name="Liu G."/>
        </authorList>
    </citation>
    <scope>NUCLEOTIDE SEQUENCE</scope>
    <source>
        <strain evidence="2">FJAT-50051</strain>
    </source>
</reference>
<accession>A0A942Y8N0</accession>
<dbReference type="EMBL" id="JAGYPE010000002">
    <property type="protein sequence ID" value="MBS4182556.1"/>
    <property type="molecule type" value="Genomic_DNA"/>
</dbReference>
<dbReference type="AlphaFoldDB" id="A0A942Y8N0"/>
<sequence length="462" mass="51498">MVRTTLSAAQARRVALAAQGFGRAPLDAVPTRTLTSGIARLGLLQIDSVNVFERSHYLPLFARYGGYDRATLDRLTLRQRAPYSEYWAHEAAFVPRDDLRLFRWRMDAMRERDAGPTRIDGVERTAAVRRELLAMLRTEGPMPASAVEHESNVRRGPWWGWSDVKRGLEQMFRWGDVVSAGRDGFERRYALPDQVLPAGFLETAPDRPTAIRELVRNATRALGVGTRADVADYYRLRADDTAVALAELTEAGELVPVRVESWREPAWLHADARVPRSVAADAVLSPFDPVVWFRRRAERMFGFHYRIEIYTPAPKRVHGYYVLPVLQDDRLVGRVDLKSDRRRGVLRVRTAWREPGEHLDAERLATTLRRAAAWQGLDEVEVTDRGTAAALLADALGTQLVAHVAADDADAPAPADGDRDRDRDDTMDAVGPAPSDPVSTTDPDASSAPSRAQDTARVGPRA</sequence>
<evidence type="ECO:0000256" key="1">
    <source>
        <dbReference type="SAM" id="MobiDB-lite"/>
    </source>
</evidence>
<comment type="caution">
    <text evidence="2">The sequence shown here is derived from an EMBL/GenBank/DDBJ whole genome shotgun (WGS) entry which is preliminary data.</text>
</comment>
<dbReference type="PANTHER" id="PTHR30528">
    <property type="entry name" value="CYTOPLASMIC PROTEIN"/>
    <property type="match status" value="1"/>
</dbReference>
<dbReference type="PANTHER" id="PTHR30528:SF0">
    <property type="entry name" value="CYTOPLASMIC PROTEIN"/>
    <property type="match status" value="1"/>
</dbReference>
<evidence type="ECO:0000313" key="2">
    <source>
        <dbReference type="EMBL" id="MBS4182556.1"/>
    </source>
</evidence>
<gene>
    <name evidence="2" type="ORF">KHB02_14250</name>
</gene>